<accession>A0A8J7RIE1</accession>
<dbReference type="InterPro" id="IPR002178">
    <property type="entry name" value="PTS_EIIA_type-2_dom"/>
</dbReference>
<evidence type="ECO:0000256" key="2">
    <source>
        <dbReference type="ARBA" id="ARBA00022679"/>
    </source>
</evidence>
<dbReference type="GO" id="GO:0005737">
    <property type="term" value="C:cytoplasm"/>
    <property type="evidence" value="ECO:0007669"/>
    <property type="project" value="UniProtKB-SubCell"/>
</dbReference>
<dbReference type="PROSITE" id="PS00372">
    <property type="entry name" value="PTS_EIIA_TYPE_2_HIS"/>
    <property type="match status" value="1"/>
</dbReference>
<name>A0A8J7RIE1_9BACT</name>
<dbReference type="Gene3D" id="3.40.930.10">
    <property type="entry name" value="Mannitol-specific EII, Chain A"/>
    <property type="match status" value="1"/>
</dbReference>
<protein>
    <submittedName>
        <fullName evidence="4">PTS sugar transporter subunit IIA</fullName>
    </submittedName>
</protein>
<evidence type="ECO:0000313" key="4">
    <source>
        <dbReference type="EMBL" id="MBP3192355.1"/>
    </source>
</evidence>
<comment type="caution">
    <text evidence="4">The sequence shown here is derived from an EMBL/GenBank/DDBJ whole genome shotgun (WGS) entry which is preliminary data.</text>
</comment>
<dbReference type="SUPFAM" id="SSF55804">
    <property type="entry name" value="Phoshotransferase/anion transport protein"/>
    <property type="match status" value="1"/>
</dbReference>
<evidence type="ECO:0000259" key="3">
    <source>
        <dbReference type="PROSITE" id="PS51094"/>
    </source>
</evidence>
<dbReference type="InterPro" id="IPR016152">
    <property type="entry name" value="PTrfase/Anion_transptr"/>
</dbReference>
<keyword evidence="5" id="KW-1185">Reference proteome</keyword>
<dbReference type="RefSeq" id="WP_210511256.1">
    <property type="nucleotide sequence ID" value="NZ_JAFIDN010000004.1"/>
</dbReference>
<keyword evidence="4" id="KW-0762">Sugar transport</keyword>
<dbReference type="EMBL" id="JAFIDN010000004">
    <property type="protein sequence ID" value="MBP3192355.1"/>
    <property type="molecule type" value="Genomic_DNA"/>
</dbReference>
<evidence type="ECO:0000256" key="1">
    <source>
        <dbReference type="ARBA" id="ARBA00004496"/>
    </source>
</evidence>
<dbReference type="PANTHER" id="PTHR47738">
    <property type="entry name" value="PTS SYSTEM FRUCTOSE-LIKE EIIA COMPONENT-RELATED"/>
    <property type="match status" value="1"/>
</dbReference>
<dbReference type="GO" id="GO:0030295">
    <property type="term" value="F:protein kinase activator activity"/>
    <property type="evidence" value="ECO:0007669"/>
    <property type="project" value="TreeGrafter"/>
</dbReference>
<reference evidence="4" key="1">
    <citation type="submission" date="2021-02" db="EMBL/GenBank/DDBJ databases">
        <title>Natronogracilivirga saccharolytica gen. nov. sp. nov. a new anaerobic, haloalkiliphilic carbohydrate-fermenting bacterium from soda lake and proposing of Cyclonatronumiaceae fam. nov. in the phylum Balneolaeota.</title>
        <authorList>
            <person name="Zhilina T.N."/>
            <person name="Sorokin D.Y."/>
            <person name="Zavarzina D.G."/>
            <person name="Toshchakov S.V."/>
            <person name="Kublanov I.V."/>
        </authorList>
    </citation>
    <scope>NUCLEOTIDE SEQUENCE</scope>
    <source>
        <strain evidence="4">Z-1702</strain>
    </source>
</reference>
<dbReference type="Pfam" id="PF00359">
    <property type="entry name" value="PTS_EIIA_2"/>
    <property type="match status" value="1"/>
</dbReference>
<dbReference type="PANTHER" id="PTHR47738:SF1">
    <property type="entry name" value="NITROGEN REGULATORY PROTEIN"/>
    <property type="match status" value="1"/>
</dbReference>
<dbReference type="GO" id="GO:0016740">
    <property type="term" value="F:transferase activity"/>
    <property type="evidence" value="ECO:0007669"/>
    <property type="project" value="UniProtKB-KW"/>
</dbReference>
<evidence type="ECO:0000313" key="5">
    <source>
        <dbReference type="Proteomes" id="UP000673975"/>
    </source>
</evidence>
<organism evidence="4 5">
    <name type="scientific">Natronogracilivirga saccharolytica</name>
    <dbReference type="NCBI Taxonomy" id="2812953"/>
    <lineage>
        <taxon>Bacteria</taxon>
        <taxon>Pseudomonadati</taxon>
        <taxon>Balneolota</taxon>
        <taxon>Balneolia</taxon>
        <taxon>Balneolales</taxon>
        <taxon>Cyclonatronaceae</taxon>
        <taxon>Natronogracilivirga</taxon>
    </lineage>
</organism>
<keyword evidence="2" id="KW-0808">Transferase</keyword>
<dbReference type="AlphaFoldDB" id="A0A8J7RIE1"/>
<sequence>MKISDLLDESNVIPGLSARTKNEAIDKLVDTLSDKLDGETIKSVRKAVLERENIMSTGVGKGLAIPHGKSKQLSQTYAAFGKLEEPVEYNAIDGEPVHILFLLVGPESQNSVHIKMLSRISRLLNSSAFREKLVASNDVNTIIDLFRSEEEHFVRI</sequence>
<dbReference type="InterPro" id="IPR051541">
    <property type="entry name" value="PTS_SugarTrans_NitroReg"/>
</dbReference>
<dbReference type="Proteomes" id="UP000673975">
    <property type="component" value="Unassembled WGS sequence"/>
</dbReference>
<dbReference type="PROSITE" id="PS51094">
    <property type="entry name" value="PTS_EIIA_TYPE_2"/>
    <property type="match status" value="1"/>
</dbReference>
<dbReference type="FunFam" id="3.40.930.10:FF:000009">
    <property type="entry name" value="PTS system, fructose specific IIABC component"/>
    <property type="match status" value="1"/>
</dbReference>
<comment type="subcellular location">
    <subcellularLocation>
        <location evidence="1">Cytoplasm</location>
    </subcellularLocation>
</comment>
<gene>
    <name evidence="4" type="ORF">NATSA_06750</name>
</gene>
<dbReference type="CDD" id="cd00211">
    <property type="entry name" value="PTS_IIA_fru"/>
    <property type="match status" value="1"/>
</dbReference>
<proteinExistence type="predicted"/>
<feature type="domain" description="PTS EIIA type-2" evidence="3">
    <location>
        <begin position="5"/>
        <end position="149"/>
    </location>
</feature>
<keyword evidence="4" id="KW-0813">Transport</keyword>